<dbReference type="AlphaFoldDB" id="A0A8H5GHP8"/>
<keyword evidence="8 13" id="KW-0560">Oxidoreductase</keyword>
<name>A0A8H5GHP8_9AGAR</name>
<dbReference type="InterPro" id="IPR001128">
    <property type="entry name" value="Cyt_P450"/>
</dbReference>
<dbReference type="GO" id="GO:0020037">
    <property type="term" value="F:heme binding"/>
    <property type="evidence" value="ECO:0007669"/>
    <property type="project" value="InterPro"/>
</dbReference>
<dbReference type="PANTHER" id="PTHR46206">
    <property type="entry name" value="CYTOCHROME P450"/>
    <property type="match status" value="1"/>
</dbReference>
<evidence type="ECO:0000256" key="9">
    <source>
        <dbReference type="ARBA" id="ARBA00023004"/>
    </source>
</evidence>
<dbReference type="SUPFAM" id="SSF48264">
    <property type="entry name" value="Cytochrome P450"/>
    <property type="match status" value="1"/>
</dbReference>
<keyword evidence="11 14" id="KW-0472">Membrane</keyword>
<keyword evidence="7 14" id="KW-1133">Transmembrane helix</keyword>
<evidence type="ECO:0000256" key="1">
    <source>
        <dbReference type="ARBA" id="ARBA00001971"/>
    </source>
</evidence>
<dbReference type="InterPro" id="IPR002401">
    <property type="entry name" value="Cyt_P450_E_grp-I"/>
</dbReference>
<sequence length="501" mass="56336">MPATTDLAIVLTNSGLLSTPFVSVFSIGFAAFVVHKLVSVRAEENKLGAIPTVGPRGFFGFYVGAFRYLFHAKAMVEHGYRTYPDGAFKIATINGWVVFINGKKMAEEMRKAPDDQLSFTHAVSETLQIEYTLGKDFDLHRSQVVRGGVTKNIANRFDDIRDEIMESLSDEIPVSDEWTKLAPMPAIRNVVTRAANRYYVGLPLCREPEWINVTMNFAVKVFLVVGRLVTPLPSAMKVIIKYFEPMIKERLAKEEECGSKDWPDKPNDLLTWLLDEPPVGEQHTVYDLASRALSVNLAAIHPTSLMLINTLHHLCVNPEVVKALRQEIEETVNEFGWTKAAIDNMEKLDSFLKETQRLSGSNASGVSRKAVKDFVFSNGIVLPAGTMIACPAYSLHHDENNYKNPMDLDPFRFCKVKVESKGVTQQQMVTPHPDYVLFGIGRHACPGRYLAVSLLKGILSHILIAYDVKLEKDEGFPKPQWFQDVCVPDMKAQVLFRRRQD</sequence>
<evidence type="ECO:0000256" key="4">
    <source>
        <dbReference type="ARBA" id="ARBA00022617"/>
    </source>
</evidence>
<evidence type="ECO:0000256" key="10">
    <source>
        <dbReference type="ARBA" id="ARBA00023033"/>
    </source>
</evidence>
<dbReference type="GO" id="GO:0016705">
    <property type="term" value="F:oxidoreductase activity, acting on paired donors, with incorporation or reduction of molecular oxygen"/>
    <property type="evidence" value="ECO:0007669"/>
    <property type="project" value="InterPro"/>
</dbReference>
<evidence type="ECO:0000256" key="14">
    <source>
        <dbReference type="SAM" id="Phobius"/>
    </source>
</evidence>
<keyword evidence="16" id="KW-1185">Reference proteome</keyword>
<feature type="binding site" description="axial binding residue" evidence="12">
    <location>
        <position position="445"/>
    </location>
    <ligand>
        <name>heme</name>
        <dbReference type="ChEBI" id="CHEBI:30413"/>
    </ligand>
    <ligandPart>
        <name>Fe</name>
        <dbReference type="ChEBI" id="CHEBI:18248"/>
    </ligandPart>
</feature>
<comment type="cofactor">
    <cofactor evidence="1 12">
        <name>heme</name>
        <dbReference type="ChEBI" id="CHEBI:30413"/>
    </cofactor>
</comment>
<accession>A0A8H5GHP8</accession>
<evidence type="ECO:0000256" key="8">
    <source>
        <dbReference type="ARBA" id="ARBA00023002"/>
    </source>
</evidence>
<comment type="subcellular location">
    <subcellularLocation>
        <location evidence="2">Membrane</location>
    </subcellularLocation>
</comment>
<proteinExistence type="inferred from homology"/>
<keyword evidence="10 13" id="KW-0503">Monooxygenase</keyword>
<keyword evidence="9 12" id="KW-0408">Iron</keyword>
<evidence type="ECO:0000256" key="12">
    <source>
        <dbReference type="PIRSR" id="PIRSR602401-1"/>
    </source>
</evidence>
<keyword evidence="4 12" id="KW-0349">Heme</keyword>
<reference evidence="15 16" key="1">
    <citation type="journal article" date="2020" name="ISME J.">
        <title>Uncovering the hidden diversity of litter-decomposition mechanisms in mushroom-forming fungi.</title>
        <authorList>
            <person name="Floudas D."/>
            <person name="Bentzer J."/>
            <person name="Ahren D."/>
            <person name="Johansson T."/>
            <person name="Persson P."/>
            <person name="Tunlid A."/>
        </authorList>
    </citation>
    <scope>NUCLEOTIDE SEQUENCE [LARGE SCALE GENOMIC DNA]</scope>
    <source>
        <strain evidence="15 16">CBS 291.85</strain>
    </source>
</reference>
<dbReference type="Gene3D" id="1.10.630.10">
    <property type="entry name" value="Cytochrome P450"/>
    <property type="match status" value="1"/>
</dbReference>
<dbReference type="InterPro" id="IPR017972">
    <property type="entry name" value="Cyt_P450_CS"/>
</dbReference>
<dbReference type="PROSITE" id="PS00086">
    <property type="entry name" value="CYTOCHROME_P450"/>
    <property type="match status" value="1"/>
</dbReference>
<comment type="caution">
    <text evidence="15">The sequence shown here is derived from an EMBL/GenBank/DDBJ whole genome shotgun (WGS) entry which is preliminary data.</text>
</comment>
<dbReference type="GO" id="GO:0004497">
    <property type="term" value="F:monooxygenase activity"/>
    <property type="evidence" value="ECO:0007669"/>
    <property type="project" value="UniProtKB-KW"/>
</dbReference>
<dbReference type="EMBL" id="JAACJM010000028">
    <property type="protein sequence ID" value="KAF5365172.1"/>
    <property type="molecule type" value="Genomic_DNA"/>
</dbReference>
<dbReference type="InterPro" id="IPR036396">
    <property type="entry name" value="Cyt_P450_sf"/>
</dbReference>
<dbReference type="GO" id="GO:0016020">
    <property type="term" value="C:membrane"/>
    <property type="evidence" value="ECO:0007669"/>
    <property type="project" value="UniProtKB-SubCell"/>
</dbReference>
<dbReference type="PRINTS" id="PR00463">
    <property type="entry name" value="EP450I"/>
</dbReference>
<evidence type="ECO:0000256" key="7">
    <source>
        <dbReference type="ARBA" id="ARBA00022989"/>
    </source>
</evidence>
<protein>
    <recommendedName>
        <fullName evidence="17">Cytochrome P450</fullName>
    </recommendedName>
</protein>
<keyword evidence="6 12" id="KW-0479">Metal-binding</keyword>
<comment type="similarity">
    <text evidence="3 13">Belongs to the cytochrome P450 family.</text>
</comment>
<evidence type="ECO:0000256" key="13">
    <source>
        <dbReference type="RuleBase" id="RU000461"/>
    </source>
</evidence>
<dbReference type="Pfam" id="PF00067">
    <property type="entry name" value="p450"/>
    <property type="match status" value="1"/>
</dbReference>
<organism evidence="15 16">
    <name type="scientific">Tetrapyrgos nigripes</name>
    <dbReference type="NCBI Taxonomy" id="182062"/>
    <lineage>
        <taxon>Eukaryota</taxon>
        <taxon>Fungi</taxon>
        <taxon>Dikarya</taxon>
        <taxon>Basidiomycota</taxon>
        <taxon>Agaricomycotina</taxon>
        <taxon>Agaricomycetes</taxon>
        <taxon>Agaricomycetidae</taxon>
        <taxon>Agaricales</taxon>
        <taxon>Marasmiineae</taxon>
        <taxon>Marasmiaceae</taxon>
        <taxon>Tetrapyrgos</taxon>
    </lineage>
</organism>
<evidence type="ECO:0000256" key="2">
    <source>
        <dbReference type="ARBA" id="ARBA00004370"/>
    </source>
</evidence>
<dbReference type="CDD" id="cd11041">
    <property type="entry name" value="CYP503A1-like"/>
    <property type="match status" value="1"/>
</dbReference>
<evidence type="ECO:0000256" key="6">
    <source>
        <dbReference type="ARBA" id="ARBA00022723"/>
    </source>
</evidence>
<dbReference type="Proteomes" id="UP000559256">
    <property type="component" value="Unassembled WGS sequence"/>
</dbReference>
<evidence type="ECO:0008006" key="17">
    <source>
        <dbReference type="Google" id="ProtNLM"/>
    </source>
</evidence>
<feature type="transmembrane region" description="Helical" evidence="14">
    <location>
        <begin position="20"/>
        <end position="38"/>
    </location>
</feature>
<keyword evidence="5 14" id="KW-0812">Transmembrane</keyword>
<gene>
    <name evidence="15" type="ORF">D9758_005365</name>
</gene>
<dbReference type="GO" id="GO:0005506">
    <property type="term" value="F:iron ion binding"/>
    <property type="evidence" value="ECO:0007669"/>
    <property type="project" value="InterPro"/>
</dbReference>
<evidence type="ECO:0000313" key="16">
    <source>
        <dbReference type="Proteomes" id="UP000559256"/>
    </source>
</evidence>
<evidence type="ECO:0000256" key="11">
    <source>
        <dbReference type="ARBA" id="ARBA00023136"/>
    </source>
</evidence>
<dbReference type="OrthoDB" id="1844152at2759"/>
<dbReference type="PANTHER" id="PTHR46206:SF5">
    <property type="entry name" value="P450, PUTATIVE (EUROFUNG)-RELATED"/>
    <property type="match status" value="1"/>
</dbReference>
<evidence type="ECO:0000256" key="3">
    <source>
        <dbReference type="ARBA" id="ARBA00010617"/>
    </source>
</evidence>
<evidence type="ECO:0000313" key="15">
    <source>
        <dbReference type="EMBL" id="KAF5365172.1"/>
    </source>
</evidence>
<evidence type="ECO:0000256" key="5">
    <source>
        <dbReference type="ARBA" id="ARBA00022692"/>
    </source>
</evidence>